<name>A0A2G5SPU8_9PELO</name>
<accession>A0A2G5SPU8</accession>
<evidence type="ECO:0000313" key="2">
    <source>
        <dbReference type="Proteomes" id="UP000230233"/>
    </source>
</evidence>
<proteinExistence type="predicted"/>
<organism evidence="1 2">
    <name type="scientific">Caenorhabditis nigoni</name>
    <dbReference type="NCBI Taxonomy" id="1611254"/>
    <lineage>
        <taxon>Eukaryota</taxon>
        <taxon>Metazoa</taxon>
        <taxon>Ecdysozoa</taxon>
        <taxon>Nematoda</taxon>
        <taxon>Chromadorea</taxon>
        <taxon>Rhabditida</taxon>
        <taxon>Rhabditina</taxon>
        <taxon>Rhabditomorpha</taxon>
        <taxon>Rhabditoidea</taxon>
        <taxon>Rhabditidae</taxon>
        <taxon>Peloderinae</taxon>
        <taxon>Caenorhabditis</taxon>
    </lineage>
</organism>
<keyword evidence="2" id="KW-1185">Reference proteome</keyword>
<gene>
    <name evidence="1" type="primary">Cnig_chr_X.g23473</name>
    <name evidence="1" type="ORF">B9Z55_023473</name>
</gene>
<comment type="caution">
    <text evidence="1">The sequence shown here is derived from an EMBL/GenBank/DDBJ whole genome shotgun (WGS) entry which is preliminary data.</text>
</comment>
<dbReference type="Proteomes" id="UP000230233">
    <property type="component" value="Chromosome X"/>
</dbReference>
<dbReference type="EMBL" id="PDUG01000006">
    <property type="protein sequence ID" value="PIC17124.1"/>
    <property type="molecule type" value="Genomic_DNA"/>
</dbReference>
<sequence length="80" mass="9291">MAWRAEEKVLCFFFPNQLVFLRQERHLRNAIKIEVQLLIVNSLHQFVTHIEAVTHLSGALFRIAADFLSVSFNDSRRGHG</sequence>
<protein>
    <submittedName>
        <fullName evidence="1">Uncharacterized protein</fullName>
    </submittedName>
</protein>
<evidence type="ECO:0000313" key="1">
    <source>
        <dbReference type="EMBL" id="PIC17124.1"/>
    </source>
</evidence>
<dbReference type="AlphaFoldDB" id="A0A2G5SPU8"/>
<reference evidence="2" key="1">
    <citation type="submission" date="2017-10" db="EMBL/GenBank/DDBJ databases">
        <title>Rapid genome shrinkage in a self-fertile nematode reveals novel sperm competition proteins.</title>
        <authorList>
            <person name="Yin D."/>
            <person name="Schwarz E.M."/>
            <person name="Thomas C.G."/>
            <person name="Felde R.L."/>
            <person name="Korf I.F."/>
            <person name="Cutter A.D."/>
            <person name="Schartner C.M."/>
            <person name="Ralston E.J."/>
            <person name="Meyer B.J."/>
            <person name="Haag E.S."/>
        </authorList>
    </citation>
    <scope>NUCLEOTIDE SEQUENCE [LARGE SCALE GENOMIC DNA]</scope>
    <source>
        <strain evidence="2">JU1422</strain>
    </source>
</reference>